<dbReference type="InterPro" id="IPR001795">
    <property type="entry name" value="RNA-dir_pol_luteovirus"/>
</dbReference>
<keyword evidence="5 7" id="KW-0547">Nucleotide-binding</keyword>
<dbReference type="InterPro" id="IPR036332">
    <property type="entry name" value="Major_coat_LA-virus_sf"/>
</dbReference>
<dbReference type="EC" id="2.7.7.48" evidence="7"/>
<dbReference type="Pfam" id="PF09220">
    <property type="entry name" value="LA-virus_coat"/>
    <property type="match status" value="1"/>
</dbReference>
<dbReference type="GO" id="GO:0003723">
    <property type="term" value="F:RNA binding"/>
    <property type="evidence" value="ECO:0007669"/>
    <property type="project" value="InterPro"/>
</dbReference>
<accession>A0A291R8N7</accession>
<evidence type="ECO:0000256" key="6">
    <source>
        <dbReference type="ARBA" id="ARBA00048744"/>
    </source>
</evidence>
<dbReference type="Gene3D" id="3.90.1840.10">
    <property type="entry name" value="Major capsid protein"/>
    <property type="match status" value="1"/>
</dbReference>
<evidence type="ECO:0000256" key="7">
    <source>
        <dbReference type="RuleBase" id="RU364050"/>
    </source>
</evidence>
<dbReference type="GO" id="GO:0003968">
    <property type="term" value="F:RNA-directed RNA polymerase activity"/>
    <property type="evidence" value="ECO:0007669"/>
    <property type="project" value="UniProtKB-KW"/>
</dbReference>
<dbReference type="SUPFAM" id="SSF82856">
    <property type="entry name" value="L-A virus major coat protein"/>
    <property type="match status" value="1"/>
</dbReference>
<comment type="similarity">
    <text evidence="1">Belongs to the totiviridae RNA-directed RNA polymerase family.</text>
</comment>
<comment type="catalytic activity">
    <reaction evidence="6 7">
        <text>RNA(n) + a ribonucleoside 5'-triphosphate = RNA(n+1) + diphosphate</text>
        <dbReference type="Rhea" id="RHEA:21248"/>
        <dbReference type="Rhea" id="RHEA-COMP:14527"/>
        <dbReference type="Rhea" id="RHEA-COMP:17342"/>
        <dbReference type="ChEBI" id="CHEBI:33019"/>
        <dbReference type="ChEBI" id="CHEBI:61557"/>
        <dbReference type="ChEBI" id="CHEBI:140395"/>
        <dbReference type="EC" id="2.7.7.48"/>
    </reaction>
</comment>
<dbReference type="SUPFAM" id="SSF56672">
    <property type="entry name" value="DNA/RNA polymerases"/>
    <property type="match status" value="1"/>
</dbReference>
<evidence type="ECO:0000256" key="1">
    <source>
        <dbReference type="ARBA" id="ARBA00010455"/>
    </source>
</evidence>
<evidence type="ECO:0000256" key="4">
    <source>
        <dbReference type="ARBA" id="ARBA00022695"/>
    </source>
</evidence>
<name>A0A291R8N7_9VIRU</name>
<dbReference type="GO" id="GO:0000166">
    <property type="term" value="F:nucleotide binding"/>
    <property type="evidence" value="ECO:0007669"/>
    <property type="project" value="UniProtKB-KW"/>
</dbReference>
<dbReference type="InterPro" id="IPR015302">
    <property type="entry name" value="Major_coat_LA-virus"/>
</dbReference>
<protein>
    <recommendedName>
        <fullName evidence="7">RNA-directed RNA polymerase</fullName>
        <ecNumber evidence="7">2.7.7.48</ecNumber>
    </recommendedName>
</protein>
<proteinExistence type="inferred from homology"/>
<dbReference type="InterPro" id="IPR043502">
    <property type="entry name" value="DNA/RNA_pol_sf"/>
</dbReference>
<feature type="domain" description="Major coat protein L-A virus" evidence="8">
    <location>
        <begin position="1"/>
        <end position="436"/>
    </location>
</feature>
<dbReference type="EMBL" id="KY489964">
    <property type="protein sequence ID" value="ATL63184.1"/>
    <property type="molecule type" value="Genomic_RNA"/>
</dbReference>
<keyword evidence="2 7" id="KW-0696">RNA-directed RNA polymerase</keyword>
<evidence type="ECO:0000256" key="5">
    <source>
        <dbReference type="ARBA" id="ARBA00022741"/>
    </source>
</evidence>
<evidence type="ECO:0000256" key="3">
    <source>
        <dbReference type="ARBA" id="ARBA00022679"/>
    </source>
</evidence>
<keyword evidence="4 7" id="KW-0548">Nucleotidyltransferase</keyword>
<sequence>MLRFVTKNSQDKSSDLFSICSDRGTFVAHNRVRTDFKFDNLVFNRVYGVSQKFTLVGNPTVCFNEGSSYLEGIAKKYLTLDGGLAIDNILNELKSTCGIPGNAVTSHAYNITSWRWYDNHVALLMNMLRAYHLQVLTEQGQYSAGEYPMYHDGHVKIKLDVAVSDDSAPNGFKWPGDRTSDSFPEWAQFSESFPSIDVPYIDVRPLTVTEVNFVLMMMSRWHRRTNLAIDYEAPVLADKFAYRHAITVQDADEWIEGDRTDDQFKPPSSKVMLSALRKYVNHNRLYNQFYTAAQLLSQIMMKPVPNCAEGYAWLMHDALVNIPKFGSIRGRYPFLLAGDAALIQATALEDWSAIMAKPELIFTYAMQVAVALNTGLYLRRVKKTGFGTTIDDSYEDGAFLQPETFVQAALACCTGQDAPLNGMSDVYVTYPDLLELDALTRVPVTVIEPAGYNIVDGALEVTGVPIACSPYTIFPVAAFDKANPYSGNFVIQPALKYLRKGALYDKLEAWKLAWAMRIAGYDTSFRVYGDVHGLTKFYADNSDSWTHIPEFVTDGDIMEVYVTAIERRARHFVELPRLNSPAFFKSVEVSTTIYDTYVQAGSFSVYHASRINLDYVKPVSAGIQVINAGELRNYWGSVRRTQQGFRSGRSYDASRNAYRRTYSWHCPRRTDRTGGRGFSRVNIIEPSHGSKPDRFILAAPDTFPAWVRFRNRIQAVSRQKATHFLFDIVPATKLNDYTISDMAQFSYKSHTYATNVTAIRFSDMYGLYVQVEANMTILSPAARRQASATYSQVAGFCYNSPTVMDTLVNILDVDRSIRPKHFKGLRQYERSKVTAQHHTHLRPDEVLKAAEQVSPRRKYYLLCVVELLATCEVTIEAAVATIMAFVLTLDEKFVTLFLDSRFIWSGPKGPDALTGRLKQASAQIKSVHTADYEPLTELFELAVLMNRGVGHVSWKTEREHREHPDVANVDQTKLYSCVRDMFEGSKETYDYPYMTWDDYTSSRWEWVPGGSVHSQYSEDDEYIFPGQFTRNKFITVNKMPKHKIARMIASTPEVRAWTSTKYEWGKQRAIYGTDLRSTLITNFAMFRCEDVLTHKFPVGDQAEASKVHKRVNMMLDGASSFCFDYDDFNSQHSIASMYTVLVAFRDAFHRNMSAQQKEAMDWVCESVKHMWVLDPDTKEWYQLRGTLLSGWRLTTFMNTVLNWAYMKIAGVFDIDDVQDSVHNGDDVMISLNRVSTAVRIMDAMHKINARAQPAKCNLFSISEFLRVEHGMSGGDGLGAQYLSRSCATLVHSRIESNEPLSVVRVMEADQTRLRDLANRTVMREAVEAISDRLKARVTNIFSVDAEVVTQITRAHRVCGGISTDPWAPVNTKIQTDNEAYEIPYEIDDPSFWPGVNDYAYKVWQNFGERLEFNKIKDAVSKGSRNTIALKRKAKISAKKNPFIHKSEWERTMYKAYKGLAVSYYANLSKFMSIPPMANIEFGQARYAMQAALDSSDPLRALQIFL</sequence>
<keyword evidence="3 7" id="KW-0808">Transferase</keyword>
<evidence type="ECO:0000256" key="2">
    <source>
        <dbReference type="ARBA" id="ARBA00022484"/>
    </source>
</evidence>
<keyword evidence="7" id="KW-0693">Viral RNA replication</keyword>
<dbReference type="Pfam" id="PF02123">
    <property type="entry name" value="RdRP_4"/>
    <property type="match status" value="1"/>
</dbReference>
<reference evidence="9" key="1">
    <citation type="journal article" date="2017" name="Toxins">
        <title>Variation and Distribution of L-A Helper Totiviruses in Saccharomyces sensu stricto Yeasts Producing Different Killer Toxins.</title>
        <authorList>
            <person name="Rodriguez-Cousino N."/>
            <person name="Gomez P."/>
            <person name="Esteban R."/>
        </authorList>
    </citation>
    <scope>NUCLEOTIDE SEQUENCE</scope>
</reference>
<dbReference type="GO" id="GO:0006351">
    <property type="term" value="P:DNA-templated transcription"/>
    <property type="evidence" value="ECO:0007669"/>
    <property type="project" value="InterPro"/>
</dbReference>
<evidence type="ECO:0000259" key="8">
    <source>
        <dbReference type="Pfam" id="PF09220"/>
    </source>
</evidence>
<organism evidence="9">
    <name type="scientific">Saccharomyces paradoxus virus L-A-74</name>
    <dbReference type="NCBI Taxonomy" id="2048538"/>
    <lineage>
        <taxon>Viruses</taxon>
        <taxon>Riboviria</taxon>
        <taxon>Orthornavirae</taxon>
        <taxon>Duplornaviricota</taxon>
        <taxon>Chrymotiviricetes</taxon>
        <taxon>Ghabrivirales</taxon>
        <taxon>Totiviridae</taxon>
    </lineage>
</organism>
<evidence type="ECO:0000313" key="9">
    <source>
        <dbReference type="EMBL" id="ATL63184.1"/>
    </source>
</evidence>